<protein>
    <recommendedName>
        <fullName evidence="3">Uracil DNA glycosylase superfamily protein</fullName>
    </recommendedName>
</protein>
<evidence type="ECO:0000313" key="1">
    <source>
        <dbReference type="EMBL" id="MEC4266391.1"/>
    </source>
</evidence>
<dbReference type="Proteomes" id="UP001355298">
    <property type="component" value="Unassembled WGS sequence"/>
</dbReference>
<reference evidence="1 2" key="1">
    <citation type="submission" date="2024-01" db="EMBL/GenBank/DDBJ databases">
        <title>The strains designed SYSU M86414 and SYSU M84420 isolated from the marine sediment in San Sha City (Hainan Province, China).</title>
        <authorList>
            <person name="Guo D."/>
        </authorList>
    </citation>
    <scope>NUCLEOTIDE SEQUENCE [LARGE SCALE GENOMIC DNA]</scope>
    <source>
        <strain evidence="1 2">SYSU M84420</strain>
    </source>
</reference>
<proteinExistence type="predicted"/>
<organism evidence="1 2">
    <name type="scientific">Flagellimonas halotolerans</name>
    <dbReference type="NCBI Taxonomy" id="3112164"/>
    <lineage>
        <taxon>Bacteria</taxon>
        <taxon>Pseudomonadati</taxon>
        <taxon>Bacteroidota</taxon>
        <taxon>Flavobacteriia</taxon>
        <taxon>Flavobacteriales</taxon>
        <taxon>Flavobacteriaceae</taxon>
        <taxon>Flagellimonas</taxon>
    </lineage>
</organism>
<accession>A0ABU6ITI5</accession>
<dbReference type="EMBL" id="JAYMGW010000013">
    <property type="protein sequence ID" value="MEC4266391.1"/>
    <property type="molecule type" value="Genomic_DNA"/>
</dbReference>
<comment type="caution">
    <text evidence="1">The sequence shown here is derived from an EMBL/GenBank/DDBJ whole genome shotgun (WGS) entry which is preliminary data.</text>
</comment>
<sequence length="214" mass="25290">MTSEERFFHQLMGKTRALFLKSKTFEKHQDKNWNSAICETPIQISKGLFFGLNWGGDNIGQQTAYPEKHRKRNWQFISHSRKFFREYLNSEIEDLNYSNFCFFRTPKAHQLENTDWELAYPLFKEYVDFINPPWTLMLGKSNYALSQHISSKQEFSVWDDVNKKTVYGYTGILFSKYPFGAVPHPQARISSDARNEIWKTITDGIKEKAFDENN</sequence>
<evidence type="ECO:0008006" key="3">
    <source>
        <dbReference type="Google" id="ProtNLM"/>
    </source>
</evidence>
<evidence type="ECO:0000313" key="2">
    <source>
        <dbReference type="Proteomes" id="UP001355298"/>
    </source>
</evidence>
<dbReference type="RefSeq" id="WP_326279266.1">
    <property type="nucleotide sequence ID" value="NZ_JAYKYV010000013.1"/>
</dbReference>
<gene>
    <name evidence="1" type="ORF">VOP03_13625</name>
</gene>
<name>A0ABU6ITI5_9FLAO</name>
<keyword evidence="2" id="KW-1185">Reference proteome</keyword>